<dbReference type="CDD" id="cd17535">
    <property type="entry name" value="REC_NarL-like"/>
    <property type="match status" value="1"/>
</dbReference>
<organism evidence="9 10">
    <name type="scientific">Streptomyces amakusaensis</name>
    <dbReference type="NCBI Taxonomy" id="67271"/>
    <lineage>
        <taxon>Bacteria</taxon>
        <taxon>Bacillati</taxon>
        <taxon>Actinomycetota</taxon>
        <taxon>Actinomycetes</taxon>
        <taxon>Kitasatosporales</taxon>
        <taxon>Streptomycetaceae</taxon>
        <taxon>Streptomyces</taxon>
    </lineage>
</organism>
<feature type="domain" description="HTH luxR-type" evidence="7">
    <location>
        <begin position="160"/>
        <end position="225"/>
    </location>
</feature>
<reference evidence="10" key="1">
    <citation type="journal article" date="2019" name="Int. J. Syst. Evol. Microbiol.">
        <title>The Global Catalogue of Microorganisms (GCM) 10K type strain sequencing project: providing services to taxonomists for standard genome sequencing and annotation.</title>
        <authorList>
            <consortium name="The Broad Institute Genomics Platform"/>
            <consortium name="The Broad Institute Genome Sequencing Center for Infectious Disease"/>
            <person name="Wu L."/>
            <person name="Ma J."/>
        </authorList>
    </citation>
    <scope>NUCLEOTIDE SEQUENCE [LARGE SCALE GENOMIC DNA]</scope>
    <source>
        <strain evidence="10">PCU 266</strain>
    </source>
</reference>
<evidence type="ECO:0000313" key="9">
    <source>
        <dbReference type="EMBL" id="MFC5154467.1"/>
    </source>
</evidence>
<dbReference type="InterPro" id="IPR011006">
    <property type="entry name" value="CheY-like_superfamily"/>
</dbReference>
<dbReference type="InterPro" id="IPR016032">
    <property type="entry name" value="Sig_transdc_resp-reg_C-effctor"/>
</dbReference>
<evidence type="ECO:0000256" key="2">
    <source>
        <dbReference type="ARBA" id="ARBA00023015"/>
    </source>
</evidence>
<keyword evidence="10" id="KW-1185">Reference proteome</keyword>
<evidence type="ECO:0000259" key="8">
    <source>
        <dbReference type="PROSITE" id="PS50110"/>
    </source>
</evidence>
<feature type="domain" description="Response regulatory" evidence="8">
    <location>
        <begin position="6"/>
        <end position="124"/>
    </location>
</feature>
<feature type="modified residue" description="4-aspartylphosphate" evidence="5">
    <location>
        <position position="57"/>
    </location>
</feature>
<dbReference type="PANTHER" id="PTHR43214:SF24">
    <property type="entry name" value="TRANSCRIPTIONAL REGULATORY PROTEIN NARL-RELATED"/>
    <property type="match status" value="1"/>
</dbReference>
<dbReference type="RefSeq" id="WP_344481733.1">
    <property type="nucleotide sequence ID" value="NZ_BAAASB010000016.1"/>
</dbReference>
<sequence length="247" mass="26536">MAIVIRVLVADAHAAARAGFSLLVDTAPDMEVVGAAADGEAVVDLAHRERPDVVLMDTHLPGLDGLEATARITQSRNLRDVHVLILTIHDDDVHLFRSLAAGASGFLPVDTEPEDLLKGIRATAAGQSWLNPRHTRRLIDTHVARLPSFGLLDAAASPALALALAELSNREREVLALVGQGLTNREIAERLSLSPLTAKTYVSRLMTKLDARDRVQLAINAMGSDLASPHTCPPQVPWRKARHPKAG</sequence>
<dbReference type="SUPFAM" id="SSF46894">
    <property type="entry name" value="C-terminal effector domain of the bipartite response regulators"/>
    <property type="match status" value="1"/>
</dbReference>
<dbReference type="CDD" id="cd06170">
    <property type="entry name" value="LuxR_C_like"/>
    <property type="match status" value="1"/>
</dbReference>
<dbReference type="InterPro" id="IPR058245">
    <property type="entry name" value="NreC/VraR/RcsB-like_REC"/>
</dbReference>
<evidence type="ECO:0000259" key="7">
    <source>
        <dbReference type="PROSITE" id="PS50043"/>
    </source>
</evidence>
<dbReference type="SUPFAM" id="SSF52172">
    <property type="entry name" value="CheY-like"/>
    <property type="match status" value="1"/>
</dbReference>
<dbReference type="InterPro" id="IPR000792">
    <property type="entry name" value="Tscrpt_reg_LuxR_C"/>
</dbReference>
<dbReference type="PANTHER" id="PTHR43214">
    <property type="entry name" value="TWO-COMPONENT RESPONSE REGULATOR"/>
    <property type="match status" value="1"/>
</dbReference>
<proteinExistence type="predicted"/>
<evidence type="ECO:0000256" key="6">
    <source>
        <dbReference type="SAM" id="MobiDB-lite"/>
    </source>
</evidence>
<evidence type="ECO:0000313" key="10">
    <source>
        <dbReference type="Proteomes" id="UP001596160"/>
    </source>
</evidence>
<evidence type="ECO:0000256" key="3">
    <source>
        <dbReference type="ARBA" id="ARBA00023125"/>
    </source>
</evidence>
<dbReference type="SMART" id="SM00421">
    <property type="entry name" value="HTH_LUXR"/>
    <property type="match status" value="1"/>
</dbReference>
<name>A0ABW0AL32_9ACTN</name>
<feature type="region of interest" description="Disordered" evidence="6">
    <location>
        <begin position="224"/>
        <end position="247"/>
    </location>
</feature>
<evidence type="ECO:0000256" key="4">
    <source>
        <dbReference type="ARBA" id="ARBA00023163"/>
    </source>
</evidence>
<protein>
    <submittedName>
        <fullName evidence="9">Response regulator</fullName>
    </submittedName>
</protein>
<keyword evidence="1 5" id="KW-0597">Phosphoprotein</keyword>
<dbReference type="PRINTS" id="PR00038">
    <property type="entry name" value="HTHLUXR"/>
</dbReference>
<dbReference type="InterPro" id="IPR001789">
    <property type="entry name" value="Sig_transdc_resp-reg_receiver"/>
</dbReference>
<keyword evidence="4" id="KW-0804">Transcription</keyword>
<dbReference type="PROSITE" id="PS50110">
    <property type="entry name" value="RESPONSE_REGULATORY"/>
    <property type="match status" value="1"/>
</dbReference>
<gene>
    <name evidence="9" type="ORF">ACFPRH_22260</name>
</gene>
<comment type="caution">
    <text evidence="9">The sequence shown here is derived from an EMBL/GenBank/DDBJ whole genome shotgun (WGS) entry which is preliminary data.</text>
</comment>
<dbReference type="EMBL" id="JBHSKP010000015">
    <property type="protein sequence ID" value="MFC5154467.1"/>
    <property type="molecule type" value="Genomic_DNA"/>
</dbReference>
<evidence type="ECO:0000256" key="5">
    <source>
        <dbReference type="PROSITE-ProRule" id="PRU00169"/>
    </source>
</evidence>
<dbReference type="Pfam" id="PF00196">
    <property type="entry name" value="GerE"/>
    <property type="match status" value="1"/>
</dbReference>
<accession>A0ABW0AL32</accession>
<dbReference type="Proteomes" id="UP001596160">
    <property type="component" value="Unassembled WGS sequence"/>
</dbReference>
<evidence type="ECO:0000256" key="1">
    <source>
        <dbReference type="ARBA" id="ARBA00022553"/>
    </source>
</evidence>
<dbReference type="InterPro" id="IPR039420">
    <property type="entry name" value="WalR-like"/>
</dbReference>
<dbReference type="Pfam" id="PF00072">
    <property type="entry name" value="Response_reg"/>
    <property type="match status" value="1"/>
</dbReference>
<dbReference type="SMART" id="SM00448">
    <property type="entry name" value="REC"/>
    <property type="match status" value="1"/>
</dbReference>
<keyword evidence="2" id="KW-0805">Transcription regulation</keyword>
<dbReference type="Gene3D" id="3.40.50.2300">
    <property type="match status" value="1"/>
</dbReference>
<dbReference type="PROSITE" id="PS50043">
    <property type="entry name" value="HTH_LUXR_2"/>
    <property type="match status" value="1"/>
</dbReference>
<keyword evidence="3" id="KW-0238">DNA-binding</keyword>